<proteinExistence type="predicted"/>
<reference evidence="1" key="2">
    <citation type="journal article" date="2015" name="Fish Shellfish Immunol.">
        <title>Early steps in the European eel (Anguilla anguilla)-Vibrio vulnificus interaction in the gills: Role of the RtxA13 toxin.</title>
        <authorList>
            <person name="Callol A."/>
            <person name="Pajuelo D."/>
            <person name="Ebbesson L."/>
            <person name="Teles M."/>
            <person name="MacKenzie S."/>
            <person name="Amaro C."/>
        </authorList>
    </citation>
    <scope>NUCLEOTIDE SEQUENCE</scope>
</reference>
<sequence>MSNYPIFNMYSSNNFLLYECRIGLYGHVALNHYPPVSV</sequence>
<dbReference type="EMBL" id="GBXM01028630">
    <property type="protein sequence ID" value="JAH79947.1"/>
    <property type="molecule type" value="Transcribed_RNA"/>
</dbReference>
<organism evidence="1">
    <name type="scientific">Anguilla anguilla</name>
    <name type="common">European freshwater eel</name>
    <name type="synonym">Muraena anguilla</name>
    <dbReference type="NCBI Taxonomy" id="7936"/>
    <lineage>
        <taxon>Eukaryota</taxon>
        <taxon>Metazoa</taxon>
        <taxon>Chordata</taxon>
        <taxon>Craniata</taxon>
        <taxon>Vertebrata</taxon>
        <taxon>Euteleostomi</taxon>
        <taxon>Actinopterygii</taxon>
        <taxon>Neopterygii</taxon>
        <taxon>Teleostei</taxon>
        <taxon>Anguilliformes</taxon>
        <taxon>Anguillidae</taxon>
        <taxon>Anguilla</taxon>
    </lineage>
</organism>
<protein>
    <submittedName>
        <fullName evidence="1">Uncharacterized protein</fullName>
    </submittedName>
</protein>
<reference evidence="1" key="1">
    <citation type="submission" date="2014-11" db="EMBL/GenBank/DDBJ databases">
        <authorList>
            <person name="Amaro Gonzalez C."/>
        </authorList>
    </citation>
    <scope>NUCLEOTIDE SEQUENCE</scope>
</reference>
<evidence type="ECO:0000313" key="1">
    <source>
        <dbReference type="EMBL" id="JAH79947.1"/>
    </source>
</evidence>
<dbReference type="AlphaFoldDB" id="A0A0E9VPF3"/>
<accession>A0A0E9VPF3</accession>
<name>A0A0E9VPF3_ANGAN</name>